<organism evidence="1 2">
    <name type="scientific">alpha proteobacterium IMCC14465</name>
    <dbReference type="NCBI Taxonomy" id="1220535"/>
    <lineage>
        <taxon>Bacteria</taxon>
        <taxon>Pseudomonadati</taxon>
        <taxon>Pseudomonadota</taxon>
        <taxon>Alphaproteobacteria</taxon>
        <taxon>PS1 clade</taxon>
    </lineage>
</organism>
<name>J9DZ04_9PROT</name>
<evidence type="ECO:0000313" key="2">
    <source>
        <dbReference type="Proteomes" id="UP000004836"/>
    </source>
</evidence>
<dbReference type="EMBL" id="ALYF01000003">
    <property type="protein sequence ID" value="EJW20914.1"/>
    <property type="molecule type" value="Genomic_DNA"/>
</dbReference>
<dbReference type="STRING" id="1220535.IMCC14465_07100"/>
<reference evidence="1 2" key="1">
    <citation type="journal article" date="2012" name="J. Bacteriol.">
        <title>Genome Sequence of Strain IMCC14465, Isolated from the East Sea, Belonging to the PS1 Clade of Alphaproteobacteria.</title>
        <authorList>
            <person name="Yang S.J."/>
            <person name="Kang I."/>
            <person name="Cho J.C."/>
        </authorList>
    </citation>
    <scope>NUCLEOTIDE SEQUENCE [LARGE SCALE GENOMIC DNA]</scope>
    <source>
        <strain evidence="1 2">IMCC14465</strain>
    </source>
</reference>
<dbReference type="Proteomes" id="UP000004836">
    <property type="component" value="Unassembled WGS sequence"/>
</dbReference>
<comment type="caution">
    <text evidence="1">The sequence shown here is derived from an EMBL/GenBank/DDBJ whole genome shotgun (WGS) entry which is preliminary data.</text>
</comment>
<accession>J9DZ04</accession>
<gene>
    <name evidence="1" type="ORF">IMCC14465_07100</name>
</gene>
<evidence type="ECO:0000313" key="1">
    <source>
        <dbReference type="EMBL" id="EJW20914.1"/>
    </source>
</evidence>
<keyword evidence="2" id="KW-1185">Reference proteome</keyword>
<sequence length="78" mass="9227">MFWWRDLPKDFVIDKINHLKNNLSLETLYKVARLIGAKSLRSPSQRMIVGEFYLKSARLSSKKAMFDVINFYLEILFA</sequence>
<proteinExistence type="predicted"/>
<protein>
    <submittedName>
        <fullName evidence="1">Uncharacterized protein</fullName>
    </submittedName>
</protein>
<dbReference type="AlphaFoldDB" id="J9DZ04"/>